<keyword evidence="1" id="KW-0413">Isomerase</keyword>
<evidence type="ECO:0000259" key="2">
    <source>
        <dbReference type="Pfam" id="PF00849"/>
    </source>
</evidence>
<evidence type="ECO:0000256" key="1">
    <source>
        <dbReference type="ARBA" id="ARBA00023235"/>
    </source>
</evidence>
<dbReference type="AlphaFoldDB" id="A0A6J7IAV5"/>
<dbReference type="GO" id="GO:0009982">
    <property type="term" value="F:pseudouridine synthase activity"/>
    <property type="evidence" value="ECO:0007669"/>
    <property type="project" value="InterPro"/>
</dbReference>
<dbReference type="GO" id="GO:0001522">
    <property type="term" value="P:pseudouridine synthesis"/>
    <property type="evidence" value="ECO:0007669"/>
    <property type="project" value="InterPro"/>
</dbReference>
<dbReference type="InterPro" id="IPR000748">
    <property type="entry name" value="PsdUridine_synth_RsuA/RluB/E/F"/>
</dbReference>
<dbReference type="InterPro" id="IPR042092">
    <property type="entry name" value="PsdUridine_s_RsuA/RluB/E/F_cat"/>
</dbReference>
<name>A0A6J7IAV5_9ZZZZ</name>
<gene>
    <name evidence="3" type="ORF">UFOPK3614_01204</name>
</gene>
<dbReference type="InterPro" id="IPR036986">
    <property type="entry name" value="S4_RNA-bd_sf"/>
</dbReference>
<evidence type="ECO:0000313" key="3">
    <source>
        <dbReference type="EMBL" id="CAB4927606.1"/>
    </source>
</evidence>
<dbReference type="InterPro" id="IPR020094">
    <property type="entry name" value="TruA/RsuA/RluB/E/F_N"/>
</dbReference>
<dbReference type="InterPro" id="IPR020103">
    <property type="entry name" value="PsdUridine_synth_cat_dom_sf"/>
</dbReference>
<feature type="domain" description="Pseudouridine synthase RsuA/RluA-like" evidence="2">
    <location>
        <begin position="88"/>
        <end position="234"/>
    </location>
</feature>
<dbReference type="GO" id="GO:0003723">
    <property type="term" value="F:RNA binding"/>
    <property type="evidence" value="ECO:0007669"/>
    <property type="project" value="InterPro"/>
</dbReference>
<dbReference type="NCBIfam" id="TIGR00093">
    <property type="entry name" value="pseudouridine synthase"/>
    <property type="match status" value="1"/>
</dbReference>
<dbReference type="SUPFAM" id="SSF55120">
    <property type="entry name" value="Pseudouridine synthase"/>
    <property type="match status" value="1"/>
</dbReference>
<dbReference type="Pfam" id="PF00849">
    <property type="entry name" value="PseudoU_synth_2"/>
    <property type="match status" value="1"/>
</dbReference>
<organism evidence="3">
    <name type="scientific">freshwater metagenome</name>
    <dbReference type="NCBI Taxonomy" id="449393"/>
    <lineage>
        <taxon>unclassified sequences</taxon>
        <taxon>metagenomes</taxon>
        <taxon>ecological metagenomes</taxon>
    </lineage>
</organism>
<dbReference type="Gene3D" id="3.30.70.580">
    <property type="entry name" value="Pseudouridine synthase I, catalytic domain, N-terminal subdomain"/>
    <property type="match status" value="1"/>
</dbReference>
<proteinExistence type="predicted"/>
<sequence length="294" mass="31782">MRRAHLRKRTPQLTDLIRVNVLVAERSGLSRRGADTAIAGNRVTTAGRAVALGERLDALAPLELDGKTLVAKPRPTVGSGDELGGAEVFAWYKPVGVTTTHADPYATVTLPQALTPALGAERAARMLSIGRLDRESEGLLLLTEERRVVSPLAHPRAGLRRAYAAATNAMVGEAEFQRLRAGIRLTDGWAHAIEARGVHRDDDLPEDVRSGDMDPGQWSFISIGEGRHHEVRRLYGAISHPVLRLIRVGYGPVRLGGLTPGELRLITESERADLTRALVAAPKSKSRPVAPASR</sequence>
<accession>A0A6J7IAV5</accession>
<dbReference type="InterPro" id="IPR006145">
    <property type="entry name" value="PsdUridine_synth_RsuA/RluA"/>
</dbReference>
<dbReference type="PANTHER" id="PTHR47683:SF2">
    <property type="entry name" value="RNA-BINDING S4 DOMAIN-CONTAINING PROTEIN"/>
    <property type="match status" value="1"/>
</dbReference>
<dbReference type="Gene3D" id="3.30.70.1560">
    <property type="entry name" value="Alpha-L RNA-binding motif"/>
    <property type="match status" value="1"/>
</dbReference>
<dbReference type="InterPro" id="IPR050343">
    <property type="entry name" value="RsuA_PseudoU_synthase"/>
</dbReference>
<reference evidence="3" key="1">
    <citation type="submission" date="2020-05" db="EMBL/GenBank/DDBJ databases">
        <authorList>
            <person name="Chiriac C."/>
            <person name="Salcher M."/>
            <person name="Ghai R."/>
            <person name="Kavagutti S V."/>
        </authorList>
    </citation>
    <scope>NUCLEOTIDE SEQUENCE</scope>
</reference>
<dbReference type="EMBL" id="CAFBMS010000111">
    <property type="protein sequence ID" value="CAB4927606.1"/>
    <property type="molecule type" value="Genomic_DNA"/>
</dbReference>
<dbReference type="Gene3D" id="3.10.290.10">
    <property type="entry name" value="RNA-binding S4 domain"/>
    <property type="match status" value="1"/>
</dbReference>
<protein>
    <submittedName>
        <fullName evidence="3">Unannotated protein</fullName>
    </submittedName>
</protein>
<dbReference type="PANTHER" id="PTHR47683">
    <property type="entry name" value="PSEUDOURIDINE SYNTHASE FAMILY PROTEIN-RELATED"/>
    <property type="match status" value="1"/>
</dbReference>